<accession>A0A0F8XET2</accession>
<comment type="caution">
    <text evidence="1">The sequence shown here is derived from an EMBL/GenBank/DDBJ whole genome shotgun (WGS) entry which is preliminary data.</text>
</comment>
<protein>
    <submittedName>
        <fullName evidence="1">Uncharacterized protein</fullName>
    </submittedName>
</protein>
<evidence type="ECO:0000313" key="1">
    <source>
        <dbReference type="EMBL" id="KKK22107.1"/>
    </source>
</evidence>
<name>A0A0F8XET2_9EURO</name>
<proteinExistence type="predicted"/>
<sequence length="206" mass="23139">MQAAQKPVTPRERALIIKKAQEDALARLPLNTLFIVLYIRSDPPQPNDFHWGYYFHTSAQGGSKYHMRNLGGGWIPDHGPTGGAFKSNFLCVLIEITNVPHVKHGLLDQIMRSRDGDVNSIPGITCRVWLMVILRELIRQGIVRCSNIDGLQQEYFSTNALEVISDLFQQNSDRIPPRSVPREGFCALISIEGRLRHLNKAGPDGN</sequence>
<evidence type="ECO:0000313" key="2">
    <source>
        <dbReference type="Proteomes" id="UP000034291"/>
    </source>
</evidence>
<dbReference type="OrthoDB" id="3016366at2759"/>
<dbReference type="AlphaFoldDB" id="A0A0F8XET2"/>
<dbReference type="EMBL" id="JZBS01001580">
    <property type="protein sequence ID" value="KKK22107.1"/>
    <property type="molecule type" value="Genomic_DNA"/>
</dbReference>
<organism evidence="1 2">
    <name type="scientific">Aspergillus rambellii</name>
    <dbReference type="NCBI Taxonomy" id="308745"/>
    <lineage>
        <taxon>Eukaryota</taxon>
        <taxon>Fungi</taxon>
        <taxon>Dikarya</taxon>
        <taxon>Ascomycota</taxon>
        <taxon>Pezizomycotina</taxon>
        <taxon>Eurotiomycetes</taxon>
        <taxon>Eurotiomycetidae</taxon>
        <taxon>Eurotiales</taxon>
        <taxon>Aspergillaceae</taxon>
        <taxon>Aspergillus</taxon>
        <taxon>Aspergillus subgen. Nidulantes</taxon>
    </lineage>
</organism>
<gene>
    <name evidence="1" type="ORF">ARAM_006986</name>
</gene>
<reference evidence="1 2" key="1">
    <citation type="submission" date="2015-02" db="EMBL/GenBank/DDBJ databases">
        <title>Draft Genome Sequences of Two Closely-Related Aflatoxigenic Aspergillus Species Obtained from the Cote d'Ivoire.</title>
        <authorList>
            <person name="Moore G.G."/>
            <person name="Beltz S.B."/>
            <person name="Mack B.M."/>
        </authorList>
    </citation>
    <scope>NUCLEOTIDE SEQUENCE [LARGE SCALE GENOMIC DNA]</scope>
    <source>
        <strain evidence="1 2">SRRC1468</strain>
    </source>
</reference>
<keyword evidence="2" id="KW-1185">Reference proteome</keyword>
<dbReference type="Proteomes" id="UP000034291">
    <property type="component" value="Unassembled WGS sequence"/>
</dbReference>